<feature type="region of interest" description="Disordered" evidence="4">
    <location>
        <begin position="283"/>
        <end position="306"/>
    </location>
</feature>
<dbReference type="GO" id="GO:0035556">
    <property type="term" value="P:intracellular signal transduction"/>
    <property type="evidence" value="ECO:0007669"/>
    <property type="project" value="InterPro"/>
</dbReference>
<dbReference type="PROSITE" id="PS51113">
    <property type="entry name" value="ZF_BTK"/>
    <property type="match status" value="1"/>
</dbReference>
<dbReference type="Pfam" id="PF00018">
    <property type="entry name" value="SH3_1"/>
    <property type="match status" value="1"/>
</dbReference>
<dbReference type="SUPFAM" id="SSF50729">
    <property type="entry name" value="PH domain-like"/>
    <property type="match status" value="1"/>
</dbReference>
<gene>
    <name evidence="7" type="ORF">SSLN_LOCUS17281</name>
</gene>
<evidence type="ECO:0000313" key="9">
    <source>
        <dbReference type="WBParaSite" id="SSLN_0001793601-mRNA-1"/>
    </source>
</evidence>
<evidence type="ECO:0000313" key="7">
    <source>
        <dbReference type="EMBL" id="VDM03667.1"/>
    </source>
</evidence>
<dbReference type="SUPFAM" id="SSF50044">
    <property type="entry name" value="SH3-domain"/>
    <property type="match status" value="1"/>
</dbReference>
<name>A0A183TLD3_SCHSO</name>
<keyword evidence="3" id="KW-0863">Zinc-finger</keyword>
<evidence type="ECO:0000256" key="5">
    <source>
        <dbReference type="SAM" id="Phobius"/>
    </source>
</evidence>
<dbReference type="Gene3D" id="2.30.30.40">
    <property type="entry name" value="SH3 Domains"/>
    <property type="match status" value="1"/>
</dbReference>
<feature type="compositionally biased region" description="Polar residues" evidence="4">
    <location>
        <begin position="111"/>
        <end position="120"/>
    </location>
</feature>
<dbReference type="OrthoDB" id="26539at2759"/>
<dbReference type="InterPro" id="IPR001452">
    <property type="entry name" value="SH3_domain"/>
</dbReference>
<keyword evidence="5" id="KW-0812">Transmembrane</keyword>
<keyword evidence="8" id="KW-1185">Reference proteome</keyword>
<dbReference type="InterPro" id="IPR011993">
    <property type="entry name" value="PH-like_dom_sf"/>
</dbReference>
<dbReference type="STRING" id="70667.A0A183TLD3"/>
<proteinExistence type="predicted"/>
<evidence type="ECO:0000256" key="2">
    <source>
        <dbReference type="PROSITE-ProRule" id="PRU00192"/>
    </source>
</evidence>
<evidence type="ECO:0000256" key="1">
    <source>
        <dbReference type="ARBA" id="ARBA00022443"/>
    </source>
</evidence>
<keyword evidence="3" id="KW-0862">Zinc</keyword>
<keyword evidence="5" id="KW-1133">Transmembrane helix</keyword>
<keyword evidence="3" id="KW-0479">Metal-binding</keyword>
<keyword evidence="5" id="KW-0472">Membrane</keyword>
<dbReference type="Pfam" id="PF00779">
    <property type="entry name" value="BTK"/>
    <property type="match status" value="1"/>
</dbReference>
<accession>A0A183TLD3</accession>
<dbReference type="PROSITE" id="PS50002">
    <property type="entry name" value="SH3"/>
    <property type="match status" value="1"/>
</dbReference>
<feature type="transmembrane region" description="Helical" evidence="5">
    <location>
        <begin position="12"/>
        <end position="37"/>
    </location>
</feature>
<dbReference type="InterPro" id="IPR036028">
    <property type="entry name" value="SH3-like_dom_sf"/>
</dbReference>
<dbReference type="EMBL" id="UYSU01042256">
    <property type="protein sequence ID" value="VDM03667.1"/>
    <property type="molecule type" value="Genomic_DNA"/>
</dbReference>
<organism evidence="9">
    <name type="scientific">Schistocephalus solidus</name>
    <name type="common">Tapeworm</name>
    <dbReference type="NCBI Taxonomy" id="70667"/>
    <lineage>
        <taxon>Eukaryota</taxon>
        <taxon>Metazoa</taxon>
        <taxon>Spiralia</taxon>
        <taxon>Lophotrochozoa</taxon>
        <taxon>Platyhelminthes</taxon>
        <taxon>Cestoda</taxon>
        <taxon>Eucestoda</taxon>
        <taxon>Diphyllobothriidea</taxon>
        <taxon>Diphyllobothriidae</taxon>
        <taxon>Schistocephalus</taxon>
    </lineage>
</organism>
<keyword evidence="1 2" id="KW-0728">SH3 domain</keyword>
<evidence type="ECO:0000259" key="6">
    <source>
        <dbReference type="PROSITE" id="PS50002"/>
    </source>
</evidence>
<dbReference type="Gene3D" id="2.30.29.30">
    <property type="entry name" value="Pleckstrin-homology domain (PH domain)/Phosphotyrosine-binding domain (PTB)"/>
    <property type="match status" value="1"/>
</dbReference>
<feature type="region of interest" description="Disordered" evidence="4">
    <location>
        <begin position="111"/>
        <end position="142"/>
    </location>
</feature>
<feature type="domain" description="SH3" evidence="6">
    <location>
        <begin position="314"/>
        <end position="374"/>
    </location>
</feature>
<evidence type="ECO:0000256" key="4">
    <source>
        <dbReference type="SAM" id="MobiDB-lite"/>
    </source>
</evidence>
<reference evidence="7 8" key="2">
    <citation type="submission" date="2018-11" db="EMBL/GenBank/DDBJ databases">
        <authorList>
            <consortium name="Pathogen Informatics"/>
        </authorList>
    </citation>
    <scope>NUCLEOTIDE SEQUENCE [LARGE SCALE GENOMIC DNA]</scope>
    <source>
        <strain evidence="7 8">NST_G2</strain>
    </source>
</reference>
<evidence type="ECO:0000256" key="3">
    <source>
        <dbReference type="PROSITE-ProRule" id="PRU00432"/>
    </source>
</evidence>
<feature type="compositionally biased region" description="Low complexity" evidence="4">
    <location>
        <begin position="121"/>
        <end position="134"/>
    </location>
</feature>
<dbReference type="Proteomes" id="UP000275846">
    <property type="component" value="Unassembled WGS sequence"/>
</dbReference>
<dbReference type="InterPro" id="IPR001562">
    <property type="entry name" value="Znf_Btk_motif"/>
</dbReference>
<dbReference type="AlphaFoldDB" id="A0A183TLD3"/>
<dbReference type="SMART" id="SM00326">
    <property type="entry name" value="SH3"/>
    <property type="match status" value="1"/>
</dbReference>
<sequence length="379" mass="41812">MRLASYSFLKDTIAIAIVIIPWLGFVEDAAADAWFLMYVIASSSMERDDWISLIRFYSGERGANFLPRYHPGVWRRPGRYSCCDDINRRSLGCQATTESIGVIQQLQSSVEPSRRTSLSHQSTVTTTDLQTQQQPVSPASLGTVPVTSTMSVATFASVPSSAAPPAMAAALLQQQQQLLPMQQTPPLLSPLQLQQVGVTGLQTASTMTNPHHQQQQQLPGAKLLVNPTPASTVFSPTLQQQQNAAVAAVFMQQQQQQRQQKMTMFPAQLPTTASHMQQCVGPSVTAATPRDSGGARRHGSARFNNPLQPLEFDDSENTVIAVHNYNPVRENQLPLQKGEKYFVVNQSNAQWWYVRNMAGQAGYVPTNYIHKPNSLNSFE</sequence>
<dbReference type="GO" id="GO:0008270">
    <property type="term" value="F:zinc ion binding"/>
    <property type="evidence" value="ECO:0007669"/>
    <property type="project" value="UniProtKB-KW"/>
</dbReference>
<dbReference type="WBParaSite" id="SSLN_0001793601-mRNA-1">
    <property type="protein sequence ID" value="SSLN_0001793601-mRNA-1"/>
    <property type="gene ID" value="SSLN_0001793601"/>
</dbReference>
<evidence type="ECO:0000313" key="8">
    <source>
        <dbReference type="Proteomes" id="UP000275846"/>
    </source>
</evidence>
<reference evidence="9" key="1">
    <citation type="submission" date="2016-06" db="UniProtKB">
        <authorList>
            <consortium name="WormBaseParasite"/>
        </authorList>
    </citation>
    <scope>IDENTIFICATION</scope>
</reference>
<protein>
    <submittedName>
        <fullName evidence="9">SH3 domain-containing protein</fullName>
    </submittedName>
</protein>